<dbReference type="OrthoDB" id="9764656at2"/>
<dbReference type="Gene3D" id="3.40.190.10">
    <property type="entry name" value="Periplasmic binding protein-like II"/>
    <property type="match status" value="2"/>
</dbReference>
<organism evidence="1 2">
    <name type="scientific">Maridesulfovibrio ferrireducens</name>
    <dbReference type="NCBI Taxonomy" id="246191"/>
    <lineage>
        <taxon>Bacteria</taxon>
        <taxon>Pseudomonadati</taxon>
        <taxon>Thermodesulfobacteriota</taxon>
        <taxon>Desulfovibrionia</taxon>
        <taxon>Desulfovibrionales</taxon>
        <taxon>Desulfovibrionaceae</taxon>
        <taxon>Maridesulfovibrio</taxon>
    </lineage>
</organism>
<dbReference type="Pfam" id="PF12974">
    <property type="entry name" value="Phosphonate-bd"/>
    <property type="match status" value="1"/>
</dbReference>
<reference evidence="2" key="1">
    <citation type="submission" date="2016-10" db="EMBL/GenBank/DDBJ databases">
        <authorList>
            <person name="Varghese N."/>
            <person name="Submissions S."/>
        </authorList>
    </citation>
    <scope>NUCLEOTIDE SEQUENCE [LARGE SCALE GENOMIC DNA]</scope>
    <source>
        <strain evidence="2">DSM 16995</strain>
    </source>
</reference>
<gene>
    <name evidence="1" type="ORF">SAMN05660337_1968</name>
</gene>
<accession>A0A1G9H1T6</accession>
<name>A0A1G9H1T6_9BACT</name>
<dbReference type="AlphaFoldDB" id="A0A1G9H1T6"/>
<sequence length="320" mass="36004">MLKLKFLIPTVLLLLGIALYLRGQGLDENIVKVDMSVREEIRVPEPEPAITYAYLPQYSHKVSYQRHNKLIEYLSQETGLSIRQVFPNTFEEHRRMVEKGDIDISFSNPVTYIRIANGGAEAFARIIEPSGSPTFRGQIIARRDNRFIHKTKDCIGKSWIAVDPLSAGGYLFVLGLFLDNGITAADFKEIAFAAGPGGKQEKAVLAVYAGKYDFASIREGTLDIVKDKVNISKIKVIAETKPYPGWVYAARKDLDPNIKELIANAMFKLSMNDPEQAEILKQAGIRGIIPAQDDDYNSIRTLTEELGLNNYHKKERRVKE</sequence>
<dbReference type="PANTHER" id="PTHR35841:SF1">
    <property type="entry name" value="PHOSPHONATES-BINDING PERIPLASMIC PROTEIN"/>
    <property type="match status" value="1"/>
</dbReference>
<evidence type="ECO:0000313" key="2">
    <source>
        <dbReference type="Proteomes" id="UP000199053"/>
    </source>
</evidence>
<dbReference type="RefSeq" id="WP_092160629.1">
    <property type="nucleotide sequence ID" value="NZ_FNGA01000003.1"/>
</dbReference>
<protein>
    <submittedName>
        <fullName evidence="1">Phosphonate transport system substrate-binding protein</fullName>
    </submittedName>
</protein>
<evidence type="ECO:0000313" key="1">
    <source>
        <dbReference type="EMBL" id="SDL06805.1"/>
    </source>
</evidence>
<dbReference type="CDD" id="cd01071">
    <property type="entry name" value="PBP2_PhnD_like"/>
    <property type="match status" value="1"/>
</dbReference>
<proteinExistence type="predicted"/>
<dbReference type="Proteomes" id="UP000199053">
    <property type="component" value="Unassembled WGS sequence"/>
</dbReference>
<dbReference type="STRING" id="246191.SAMN05660337_1968"/>
<dbReference type="SUPFAM" id="SSF53850">
    <property type="entry name" value="Periplasmic binding protein-like II"/>
    <property type="match status" value="1"/>
</dbReference>
<dbReference type="PANTHER" id="PTHR35841">
    <property type="entry name" value="PHOSPHONATES-BINDING PERIPLASMIC PROTEIN"/>
    <property type="match status" value="1"/>
</dbReference>
<keyword evidence="2" id="KW-1185">Reference proteome</keyword>
<dbReference type="EMBL" id="FNGA01000003">
    <property type="protein sequence ID" value="SDL06805.1"/>
    <property type="molecule type" value="Genomic_DNA"/>
</dbReference>